<sequence>MTGGAALAGFHLGHRRTADLDLFTTQDELGATGDLDSGDVALKAAAQEIGASVENIQTSPEFRRRLVKRGDDRVVVDLVLERAVQVRPEKQLIGGIRVDVPEEILANKLCTLLSRSEPRDLVDVHALKQYGLSVEAALPLAARKDGGLTPASLAWVLSQIEIPDDARVPGGISSAELRAFVEELISLLTRLAHPGKKNRQGDPGL</sequence>
<organism evidence="1 2">
    <name type="scientific">Sorangium cellulosum</name>
    <name type="common">Polyangium cellulosum</name>
    <dbReference type="NCBI Taxonomy" id="56"/>
    <lineage>
        <taxon>Bacteria</taxon>
        <taxon>Pseudomonadati</taxon>
        <taxon>Myxococcota</taxon>
        <taxon>Polyangia</taxon>
        <taxon>Polyangiales</taxon>
        <taxon>Polyangiaceae</taxon>
        <taxon>Sorangium</taxon>
    </lineage>
</organism>
<accession>A0A150TE29</accession>
<evidence type="ECO:0008006" key="3">
    <source>
        <dbReference type="Google" id="ProtNLM"/>
    </source>
</evidence>
<evidence type="ECO:0000313" key="2">
    <source>
        <dbReference type="Proteomes" id="UP000075502"/>
    </source>
</evidence>
<dbReference type="Pfam" id="PF08843">
    <property type="entry name" value="AbiEii"/>
    <property type="match status" value="1"/>
</dbReference>
<comment type="caution">
    <text evidence="1">The sequence shown here is derived from an EMBL/GenBank/DDBJ whole genome shotgun (WGS) entry which is preliminary data.</text>
</comment>
<dbReference type="Proteomes" id="UP000075502">
    <property type="component" value="Unassembled WGS sequence"/>
</dbReference>
<name>A0A150TE29_SORCE</name>
<dbReference type="InterPro" id="IPR014942">
    <property type="entry name" value="AbiEii"/>
</dbReference>
<reference evidence="1 2" key="1">
    <citation type="submission" date="2014-02" db="EMBL/GenBank/DDBJ databases">
        <title>The small core and large imbalanced accessory genome model reveals a collaborative survival strategy of Sorangium cellulosum strains in nature.</title>
        <authorList>
            <person name="Han K."/>
            <person name="Peng R."/>
            <person name="Blom J."/>
            <person name="Li Y.-Z."/>
        </authorList>
    </citation>
    <scope>NUCLEOTIDE SEQUENCE [LARGE SCALE GENOMIC DNA]</scope>
    <source>
        <strain evidence="1 2">So0007-03</strain>
    </source>
</reference>
<evidence type="ECO:0000313" key="1">
    <source>
        <dbReference type="EMBL" id="KYG02964.1"/>
    </source>
</evidence>
<dbReference type="AlphaFoldDB" id="A0A150TE29"/>
<dbReference type="EMBL" id="JEME01002854">
    <property type="protein sequence ID" value="KYG02964.1"/>
    <property type="molecule type" value="Genomic_DNA"/>
</dbReference>
<gene>
    <name evidence="1" type="ORF">BE21_53875</name>
</gene>
<protein>
    <recommendedName>
        <fullName evidence="3">Nucleotidyl transferase AbiEii/AbiGii toxin family protein</fullName>
    </recommendedName>
</protein>
<proteinExistence type="predicted"/>